<protein>
    <submittedName>
        <fullName evidence="1">Uncharacterized protein</fullName>
    </submittedName>
</protein>
<proteinExistence type="predicted"/>
<dbReference type="EMBL" id="KN641669">
    <property type="protein sequence ID" value="KHN45813.1"/>
    <property type="molecule type" value="Genomic_DNA"/>
</dbReference>
<feature type="non-terminal residue" evidence="1">
    <location>
        <position position="64"/>
    </location>
</feature>
<feature type="non-terminal residue" evidence="1">
    <location>
        <position position="1"/>
    </location>
</feature>
<name>A0A0B2SLV7_GLYSO</name>
<sequence length="64" mass="7519">LSQDKKIGNRDHPNLLIQGFKEAIPDCNLYDLPMEGYKYIWVRRKGKSNTIEEKLGKALENIEW</sequence>
<dbReference type="Proteomes" id="UP000053555">
    <property type="component" value="Unassembled WGS sequence"/>
</dbReference>
<evidence type="ECO:0000313" key="1">
    <source>
        <dbReference type="EMBL" id="KHN45813.1"/>
    </source>
</evidence>
<accession>A0A0B2SLV7</accession>
<organism evidence="1">
    <name type="scientific">Glycine soja</name>
    <name type="common">Wild soybean</name>
    <dbReference type="NCBI Taxonomy" id="3848"/>
    <lineage>
        <taxon>Eukaryota</taxon>
        <taxon>Viridiplantae</taxon>
        <taxon>Streptophyta</taxon>
        <taxon>Embryophyta</taxon>
        <taxon>Tracheophyta</taxon>
        <taxon>Spermatophyta</taxon>
        <taxon>Magnoliopsida</taxon>
        <taxon>eudicotyledons</taxon>
        <taxon>Gunneridae</taxon>
        <taxon>Pentapetalae</taxon>
        <taxon>rosids</taxon>
        <taxon>fabids</taxon>
        <taxon>Fabales</taxon>
        <taxon>Fabaceae</taxon>
        <taxon>Papilionoideae</taxon>
        <taxon>50 kb inversion clade</taxon>
        <taxon>NPAAA clade</taxon>
        <taxon>indigoferoid/millettioid clade</taxon>
        <taxon>Phaseoleae</taxon>
        <taxon>Glycine</taxon>
        <taxon>Glycine subgen. Soja</taxon>
    </lineage>
</organism>
<dbReference type="AlphaFoldDB" id="A0A0B2SLV7"/>
<gene>
    <name evidence="1" type="ORF">glysoja_045589</name>
</gene>
<reference evidence="1" key="1">
    <citation type="submission" date="2014-07" db="EMBL/GenBank/DDBJ databases">
        <title>Identification of a novel salt tolerance gene in wild soybean by whole-genome sequencing.</title>
        <authorList>
            <person name="Lam H.-M."/>
            <person name="Qi X."/>
            <person name="Li M.-W."/>
            <person name="Liu X."/>
            <person name="Xie M."/>
            <person name="Ni M."/>
            <person name="Xu X."/>
        </authorList>
    </citation>
    <scope>NUCLEOTIDE SEQUENCE [LARGE SCALE GENOMIC DNA]</scope>
    <source>
        <tissue evidence="1">Root</tissue>
    </source>
</reference>